<evidence type="ECO:0000313" key="1">
    <source>
        <dbReference type="EMBL" id="MDQ1120232.1"/>
    </source>
</evidence>
<reference evidence="1" key="1">
    <citation type="submission" date="2023-07" db="EMBL/GenBank/DDBJ databases">
        <title>Functional and genomic diversity of the sorghum phyllosphere microbiome.</title>
        <authorList>
            <person name="Shade A."/>
        </authorList>
    </citation>
    <scope>NUCLEOTIDE SEQUENCE</scope>
    <source>
        <strain evidence="1">SORGH_AS_0908</strain>
    </source>
</reference>
<sequence>MPGVQRQGGVGRALLSAPLRAQIQGPDAPMAASSGHGAMPYFSAL</sequence>
<accession>A0AAW8GEJ0</accession>
<protein>
    <submittedName>
        <fullName evidence="1">Uncharacterized protein</fullName>
    </submittedName>
</protein>
<evidence type="ECO:0000313" key="2">
    <source>
        <dbReference type="Proteomes" id="UP001234354"/>
    </source>
</evidence>
<name>A0AAW8GEJ0_9GAMM</name>
<gene>
    <name evidence="1" type="ORF">QE383_002540</name>
</gene>
<proteinExistence type="predicted"/>
<dbReference type="AlphaFoldDB" id="A0AAW8GEJ0"/>
<organism evidence="1 2">
    <name type="scientific">Pseudoxanthomonas winnipegensis</name>
    <dbReference type="NCBI Taxonomy" id="2480810"/>
    <lineage>
        <taxon>Bacteria</taxon>
        <taxon>Pseudomonadati</taxon>
        <taxon>Pseudomonadota</taxon>
        <taxon>Gammaproteobacteria</taxon>
        <taxon>Lysobacterales</taxon>
        <taxon>Lysobacteraceae</taxon>
        <taxon>Pseudoxanthomonas</taxon>
    </lineage>
</organism>
<dbReference type="EMBL" id="JAUTBB010000001">
    <property type="protein sequence ID" value="MDQ1120232.1"/>
    <property type="molecule type" value="Genomic_DNA"/>
</dbReference>
<dbReference type="RefSeq" id="WP_306993560.1">
    <property type="nucleotide sequence ID" value="NZ_JAUTBB010000001.1"/>
</dbReference>
<dbReference type="Proteomes" id="UP001234354">
    <property type="component" value="Unassembled WGS sequence"/>
</dbReference>
<comment type="caution">
    <text evidence="1">The sequence shown here is derived from an EMBL/GenBank/DDBJ whole genome shotgun (WGS) entry which is preliminary data.</text>
</comment>